<keyword evidence="2" id="KW-0805">Transcription regulation</keyword>
<evidence type="ECO:0000256" key="1">
    <source>
        <dbReference type="ARBA" id="ARBA00022736"/>
    </source>
</evidence>
<dbReference type="PROSITE" id="PS00894">
    <property type="entry name" value="HTH_DEOR_1"/>
    <property type="match status" value="1"/>
</dbReference>
<accession>A0A6V7RQP2</accession>
<evidence type="ECO:0000313" key="6">
    <source>
        <dbReference type="EMBL" id="CAD2080739.1"/>
    </source>
</evidence>
<dbReference type="InterPro" id="IPR014036">
    <property type="entry name" value="DeoR-like_C"/>
</dbReference>
<dbReference type="GO" id="GO:0003677">
    <property type="term" value="F:DNA binding"/>
    <property type="evidence" value="ECO:0007669"/>
    <property type="project" value="UniProtKB-KW"/>
</dbReference>
<dbReference type="InterPro" id="IPR036390">
    <property type="entry name" value="WH_DNA-bd_sf"/>
</dbReference>
<evidence type="ECO:0000256" key="2">
    <source>
        <dbReference type="ARBA" id="ARBA00023015"/>
    </source>
</evidence>
<dbReference type="AlphaFoldDB" id="A0A6V7RQP2"/>
<dbReference type="PANTHER" id="PTHR30363:SF46">
    <property type="entry name" value="LYSR FAMILY TRANSCRIPTIONAL REGULATOR"/>
    <property type="match status" value="1"/>
</dbReference>
<reference evidence="6 7" key="1">
    <citation type="submission" date="2020-07" db="EMBL/GenBank/DDBJ databases">
        <authorList>
            <person name="Criscuolo A."/>
        </authorList>
    </citation>
    <scope>NUCLEOTIDE SEQUENCE [LARGE SCALE GENOMIC DNA]</scope>
    <source>
        <strain evidence="6">CIP111649</strain>
    </source>
</reference>
<dbReference type="SUPFAM" id="SSF46785">
    <property type="entry name" value="Winged helix' DNA-binding domain"/>
    <property type="match status" value="1"/>
</dbReference>
<dbReference type="PROSITE" id="PS51000">
    <property type="entry name" value="HTH_DEOR_2"/>
    <property type="match status" value="1"/>
</dbReference>
<feature type="domain" description="HTH deoR-type" evidence="5">
    <location>
        <begin position="4"/>
        <end position="59"/>
    </location>
</feature>
<keyword evidence="3" id="KW-0238">DNA-binding</keyword>
<evidence type="ECO:0000259" key="5">
    <source>
        <dbReference type="PROSITE" id="PS51000"/>
    </source>
</evidence>
<dbReference type="SUPFAM" id="SSF100950">
    <property type="entry name" value="NagB/RpiA/CoA transferase-like"/>
    <property type="match status" value="1"/>
</dbReference>
<comment type="caution">
    <text evidence="6">The sequence shown here is derived from an EMBL/GenBank/DDBJ whole genome shotgun (WGS) entry which is preliminary data.</text>
</comment>
<keyword evidence="7" id="KW-1185">Reference proteome</keyword>
<proteinExistence type="predicted"/>
<sequence>MEMKSKRQQYILNRVAENNELTIEMLAGELDVSEMTVRRDLKELEEKEQVIRTSNAILLKDSFLNEVPFVKKQLVNIEEKRLIAKKALNYIHDKETILLDAGTTTLEICKLLKTKDFKVRIVTNDIKAAAELIDSQHEVIILGGTVQQNVGSMYGTQTVDMLENIKVNVSFVGTQAMDIDEGIFAPTIEKAKVKRLMMQCGHSAYLVVDSSKLNHTAFSKICELEDFTGIITDDHFDEKTVALLEEKTTVI</sequence>
<keyword evidence="4" id="KW-0804">Transcription</keyword>
<dbReference type="GO" id="GO:0003700">
    <property type="term" value="F:DNA-binding transcription factor activity"/>
    <property type="evidence" value="ECO:0007669"/>
    <property type="project" value="InterPro"/>
</dbReference>
<evidence type="ECO:0000256" key="4">
    <source>
        <dbReference type="ARBA" id="ARBA00023163"/>
    </source>
</evidence>
<protein>
    <submittedName>
        <fullName evidence="6">Glycerol-3-phosphate regulon repressor</fullName>
    </submittedName>
</protein>
<dbReference type="PANTHER" id="PTHR30363">
    <property type="entry name" value="HTH-TYPE TRANSCRIPTIONAL REGULATOR SRLR-RELATED"/>
    <property type="match status" value="1"/>
</dbReference>
<dbReference type="Gene3D" id="1.10.10.10">
    <property type="entry name" value="Winged helix-like DNA-binding domain superfamily/Winged helix DNA-binding domain"/>
    <property type="match status" value="1"/>
</dbReference>
<dbReference type="SMART" id="SM00420">
    <property type="entry name" value="HTH_DEOR"/>
    <property type="match status" value="1"/>
</dbReference>
<dbReference type="Pfam" id="PF08220">
    <property type="entry name" value="HTH_DeoR"/>
    <property type="match status" value="1"/>
</dbReference>
<name>A0A6V7RQP2_9STAP</name>
<gene>
    <name evidence="6" type="primary">glpR</name>
    <name evidence="6" type="ORF">JEODO184_02007</name>
</gene>
<keyword evidence="1" id="KW-0423">Lactose metabolism</keyword>
<dbReference type="Proteomes" id="UP000589351">
    <property type="component" value="Unassembled WGS sequence"/>
</dbReference>
<dbReference type="Pfam" id="PF00455">
    <property type="entry name" value="DeoRC"/>
    <property type="match status" value="1"/>
</dbReference>
<evidence type="ECO:0000256" key="3">
    <source>
        <dbReference type="ARBA" id="ARBA00023125"/>
    </source>
</evidence>
<dbReference type="InterPro" id="IPR018356">
    <property type="entry name" value="Tscrpt_reg_HTH_DeoR_CS"/>
</dbReference>
<dbReference type="EMBL" id="CAJEWD010000008">
    <property type="protein sequence ID" value="CAD2080739.1"/>
    <property type="molecule type" value="Genomic_DNA"/>
</dbReference>
<organism evidence="6 7">
    <name type="scientific">Jeotgalicoccus meleagridis</name>
    <dbReference type="NCBI Taxonomy" id="2759181"/>
    <lineage>
        <taxon>Bacteria</taxon>
        <taxon>Bacillati</taxon>
        <taxon>Bacillota</taxon>
        <taxon>Bacilli</taxon>
        <taxon>Bacillales</taxon>
        <taxon>Staphylococcaceae</taxon>
        <taxon>Jeotgalicoccus</taxon>
    </lineage>
</organism>
<dbReference type="InterPro" id="IPR001034">
    <property type="entry name" value="DeoR_HTH"/>
</dbReference>
<dbReference type="Gene3D" id="3.40.50.1360">
    <property type="match status" value="1"/>
</dbReference>
<dbReference type="SMART" id="SM01134">
    <property type="entry name" value="DeoRC"/>
    <property type="match status" value="1"/>
</dbReference>
<dbReference type="GO" id="GO:0005988">
    <property type="term" value="P:lactose metabolic process"/>
    <property type="evidence" value="ECO:0007669"/>
    <property type="project" value="UniProtKB-KW"/>
</dbReference>
<dbReference type="InterPro" id="IPR050313">
    <property type="entry name" value="Carb_Metab_HTH_regulators"/>
</dbReference>
<dbReference type="InterPro" id="IPR036388">
    <property type="entry name" value="WH-like_DNA-bd_sf"/>
</dbReference>
<evidence type="ECO:0000313" key="7">
    <source>
        <dbReference type="Proteomes" id="UP000589351"/>
    </source>
</evidence>
<dbReference type="InterPro" id="IPR037171">
    <property type="entry name" value="NagB/RpiA_transferase-like"/>
</dbReference>